<keyword evidence="2" id="KW-1185">Reference proteome</keyword>
<dbReference type="AlphaFoldDB" id="A0A553PB55"/>
<accession>A0A553PB55</accession>
<name>A0A553PB55_TIGCA</name>
<dbReference type="EMBL" id="VCGU01000005">
    <property type="protein sequence ID" value="TRY74879.1"/>
    <property type="molecule type" value="Genomic_DNA"/>
</dbReference>
<dbReference type="Proteomes" id="UP000318571">
    <property type="component" value="Chromosome 2"/>
</dbReference>
<evidence type="ECO:0000313" key="2">
    <source>
        <dbReference type="Proteomes" id="UP000318571"/>
    </source>
</evidence>
<protein>
    <submittedName>
        <fullName evidence="1">Uncharacterized protein</fullName>
    </submittedName>
</protein>
<comment type="caution">
    <text evidence="1">The sequence shown here is derived from an EMBL/GenBank/DDBJ whole genome shotgun (WGS) entry which is preliminary data.</text>
</comment>
<proteinExistence type="predicted"/>
<organism evidence="1 2">
    <name type="scientific">Tigriopus californicus</name>
    <name type="common">Marine copepod</name>
    <dbReference type="NCBI Taxonomy" id="6832"/>
    <lineage>
        <taxon>Eukaryota</taxon>
        <taxon>Metazoa</taxon>
        <taxon>Ecdysozoa</taxon>
        <taxon>Arthropoda</taxon>
        <taxon>Crustacea</taxon>
        <taxon>Multicrustacea</taxon>
        <taxon>Hexanauplia</taxon>
        <taxon>Copepoda</taxon>
        <taxon>Harpacticoida</taxon>
        <taxon>Harpacticidae</taxon>
        <taxon>Tigriopus</taxon>
    </lineage>
</organism>
<reference evidence="1 2" key="1">
    <citation type="journal article" date="2018" name="Nat. Ecol. Evol.">
        <title>Genomic signatures of mitonuclear coevolution across populations of Tigriopus californicus.</title>
        <authorList>
            <person name="Barreto F.S."/>
            <person name="Watson E.T."/>
            <person name="Lima T.G."/>
            <person name="Willett C.S."/>
            <person name="Edmands S."/>
            <person name="Li W."/>
            <person name="Burton R.S."/>
        </authorList>
    </citation>
    <scope>NUCLEOTIDE SEQUENCE [LARGE SCALE GENOMIC DNA]</scope>
    <source>
        <strain evidence="1 2">San Diego</strain>
    </source>
</reference>
<gene>
    <name evidence="1" type="ORF">TCAL_06397</name>
</gene>
<evidence type="ECO:0000313" key="1">
    <source>
        <dbReference type="EMBL" id="TRY74879.1"/>
    </source>
</evidence>
<sequence length="305" mass="34637">MLPKTMDKNPNSASHADLLAWKKRLLGEISHQKRLNRQWEDLAILEWQNQIKRLDLSQNDGEGQQLLAQLSQVFGSRMGRGLAQQQSLERTLSLHEWQIDEYKSKINSISDDGTVSTEWRVSFRIQLYPSVILAFKYDGISKDPAGEMPRMEELQIAFPSPTDDPRLVIQGEIEPLIDYCERLIDLSVALNALKMYLNLSTSRSQVVQGKTEELDNITVSVEDQFLEIALISGNHVHLCTLKWGLVFKESHLAFEDTYHVTFTAKGKVAAVGCNFSQELINVGICDDWSATYCFQNLCQMTAIDI</sequence>